<reference evidence="10" key="3">
    <citation type="submission" date="2015-06" db="UniProtKB">
        <authorList>
            <consortium name="EnsemblProtists"/>
        </authorList>
    </citation>
    <scope>IDENTIFICATION</scope>
</reference>
<dbReference type="SUPFAM" id="SSF50978">
    <property type="entry name" value="WD40 repeat-like"/>
    <property type="match status" value="2"/>
</dbReference>
<dbReference type="PROSITE" id="PS50082">
    <property type="entry name" value="WD_REPEATS_2"/>
    <property type="match status" value="9"/>
</dbReference>
<feature type="non-terminal residue" evidence="9">
    <location>
        <position position="792"/>
    </location>
</feature>
<accession>L1JV46</accession>
<dbReference type="Pfam" id="PF00400">
    <property type="entry name" value="WD40"/>
    <property type="match status" value="9"/>
</dbReference>
<reference evidence="9 11" key="1">
    <citation type="journal article" date="2012" name="Nature">
        <title>Algal genomes reveal evolutionary mosaicism and the fate of nucleomorphs.</title>
        <authorList>
            <consortium name="DOE Joint Genome Institute"/>
            <person name="Curtis B.A."/>
            <person name="Tanifuji G."/>
            <person name="Burki F."/>
            <person name="Gruber A."/>
            <person name="Irimia M."/>
            <person name="Maruyama S."/>
            <person name="Arias M.C."/>
            <person name="Ball S.G."/>
            <person name="Gile G.H."/>
            <person name="Hirakawa Y."/>
            <person name="Hopkins J.F."/>
            <person name="Kuo A."/>
            <person name="Rensing S.A."/>
            <person name="Schmutz J."/>
            <person name="Symeonidi A."/>
            <person name="Elias M."/>
            <person name="Eveleigh R.J."/>
            <person name="Herman E.K."/>
            <person name="Klute M.J."/>
            <person name="Nakayama T."/>
            <person name="Obornik M."/>
            <person name="Reyes-Prieto A."/>
            <person name="Armbrust E.V."/>
            <person name="Aves S.J."/>
            <person name="Beiko R.G."/>
            <person name="Coutinho P."/>
            <person name="Dacks J.B."/>
            <person name="Durnford D.G."/>
            <person name="Fast N.M."/>
            <person name="Green B.R."/>
            <person name="Grisdale C.J."/>
            <person name="Hempel F."/>
            <person name="Henrissat B."/>
            <person name="Hoppner M.P."/>
            <person name="Ishida K."/>
            <person name="Kim E."/>
            <person name="Koreny L."/>
            <person name="Kroth P.G."/>
            <person name="Liu Y."/>
            <person name="Malik S.B."/>
            <person name="Maier U.G."/>
            <person name="McRose D."/>
            <person name="Mock T."/>
            <person name="Neilson J.A."/>
            <person name="Onodera N.T."/>
            <person name="Poole A.M."/>
            <person name="Pritham E.J."/>
            <person name="Richards T.A."/>
            <person name="Rocap G."/>
            <person name="Roy S.W."/>
            <person name="Sarai C."/>
            <person name="Schaack S."/>
            <person name="Shirato S."/>
            <person name="Slamovits C.H."/>
            <person name="Spencer D.F."/>
            <person name="Suzuki S."/>
            <person name="Worden A.Z."/>
            <person name="Zauner S."/>
            <person name="Barry K."/>
            <person name="Bell C."/>
            <person name="Bharti A.K."/>
            <person name="Crow J.A."/>
            <person name="Grimwood J."/>
            <person name="Kramer R."/>
            <person name="Lindquist E."/>
            <person name="Lucas S."/>
            <person name="Salamov A."/>
            <person name="McFadden G.I."/>
            <person name="Lane C.E."/>
            <person name="Keeling P.J."/>
            <person name="Gray M.W."/>
            <person name="Grigoriev I.V."/>
            <person name="Archibald J.M."/>
        </authorList>
    </citation>
    <scope>NUCLEOTIDE SEQUENCE</scope>
    <source>
        <strain evidence="9 11">CCMP2712</strain>
    </source>
</reference>
<keyword evidence="6" id="KW-0175">Coiled coil</keyword>
<dbReference type="eggNOG" id="KOG0319">
    <property type="taxonomic scope" value="Eukaryota"/>
</dbReference>
<dbReference type="OMA" id="PYVQRHF"/>
<organism evidence="9">
    <name type="scientific">Guillardia theta (strain CCMP2712)</name>
    <name type="common">Cryptophyte</name>
    <dbReference type="NCBI Taxonomy" id="905079"/>
    <lineage>
        <taxon>Eukaryota</taxon>
        <taxon>Cryptophyceae</taxon>
        <taxon>Pyrenomonadales</taxon>
        <taxon>Geminigeraceae</taxon>
        <taxon>Guillardia</taxon>
    </lineage>
</organism>
<dbReference type="PROSITE" id="PS50294">
    <property type="entry name" value="WD_REPEATS_REGION"/>
    <property type="match status" value="8"/>
</dbReference>
<keyword evidence="2 5" id="KW-0853">WD repeat</keyword>
<evidence type="ECO:0000256" key="4">
    <source>
        <dbReference type="ARBA" id="ARBA00023242"/>
    </source>
</evidence>
<feature type="repeat" description="WD" evidence="5">
    <location>
        <begin position="577"/>
        <end position="618"/>
    </location>
</feature>
<dbReference type="STRING" id="905079.L1JV46"/>
<name>L1JV46_GUITC</name>
<dbReference type="PANTHER" id="PTHR19854">
    <property type="entry name" value="TRANSDUCIN BETA-LIKE 3"/>
    <property type="match status" value="1"/>
</dbReference>
<dbReference type="PROSITE" id="PS00678">
    <property type="entry name" value="WD_REPEATS_1"/>
    <property type="match status" value="2"/>
</dbReference>
<evidence type="ECO:0000256" key="5">
    <source>
        <dbReference type="PROSITE-ProRule" id="PRU00221"/>
    </source>
</evidence>
<dbReference type="Gene3D" id="2.130.10.10">
    <property type="entry name" value="YVTN repeat-like/Quinoprotein amine dehydrogenase"/>
    <property type="match status" value="5"/>
</dbReference>
<evidence type="ECO:0000313" key="11">
    <source>
        <dbReference type="Proteomes" id="UP000011087"/>
    </source>
</evidence>
<dbReference type="InterPro" id="IPR020472">
    <property type="entry name" value="WD40_PAC1"/>
</dbReference>
<feature type="repeat" description="WD" evidence="5">
    <location>
        <begin position="137"/>
        <end position="184"/>
    </location>
</feature>
<evidence type="ECO:0000256" key="2">
    <source>
        <dbReference type="ARBA" id="ARBA00022574"/>
    </source>
</evidence>
<evidence type="ECO:0000313" key="10">
    <source>
        <dbReference type="EnsemblProtists" id="EKX52194"/>
    </source>
</evidence>
<proteinExistence type="predicted"/>
<dbReference type="GO" id="GO:0032040">
    <property type="term" value="C:small-subunit processome"/>
    <property type="evidence" value="ECO:0007669"/>
    <property type="project" value="InterPro"/>
</dbReference>
<feature type="repeat" description="WD" evidence="5">
    <location>
        <begin position="185"/>
        <end position="226"/>
    </location>
</feature>
<evidence type="ECO:0000259" key="8">
    <source>
        <dbReference type="Pfam" id="PF08625"/>
    </source>
</evidence>
<feature type="repeat" description="WD" evidence="5">
    <location>
        <begin position="389"/>
        <end position="430"/>
    </location>
</feature>
<dbReference type="InterPro" id="IPR019775">
    <property type="entry name" value="WD40_repeat_CS"/>
</dbReference>
<keyword evidence="4" id="KW-0539">Nucleus</keyword>
<feature type="non-terminal residue" evidence="9">
    <location>
        <position position="1"/>
    </location>
</feature>
<dbReference type="GeneID" id="17309053"/>
<dbReference type="InterPro" id="IPR001680">
    <property type="entry name" value="WD40_rpt"/>
</dbReference>
<dbReference type="GO" id="GO:0034511">
    <property type="term" value="F:U3 snoRNA binding"/>
    <property type="evidence" value="ECO:0007669"/>
    <property type="project" value="TreeGrafter"/>
</dbReference>
<dbReference type="Pfam" id="PF08625">
    <property type="entry name" value="Utp13"/>
    <property type="match status" value="1"/>
</dbReference>
<dbReference type="PaxDb" id="55529-EKX52194"/>
<dbReference type="GO" id="GO:0030686">
    <property type="term" value="C:90S preribosome"/>
    <property type="evidence" value="ECO:0007669"/>
    <property type="project" value="TreeGrafter"/>
</dbReference>
<dbReference type="Proteomes" id="UP000011087">
    <property type="component" value="Unassembled WGS sequence"/>
</dbReference>
<keyword evidence="11" id="KW-1185">Reference proteome</keyword>
<dbReference type="EMBL" id="JH992973">
    <property type="protein sequence ID" value="EKX52194.1"/>
    <property type="molecule type" value="Genomic_DNA"/>
</dbReference>
<dbReference type="RefSeq" id="XP_005839174.1">
    <property type="nucleotide sequence ID" value="XM_005839117.1"/>
</dbReference>
<dbReference type="GO" id="GO:0000472">
    <property type="term" value="P:endonucleolytic cleavage to generate mature 5'-end of SSU-rRNA from (SSU-rRNA, 5.8S rRNA, LSU-rRNA)"/>
    <property type="evidence" value="ECO:0007669"/>
    <property type="project" value="TreeGrafter"/>
</dbReference>
<gene>
    <name evidence="9" type="ORF">GUITHDRAFT_42081</name>
</gene>
<dbReference type="GO" id="GO:0000480">
    <property type="term" value="P:endonucleolytic cleavage in 5'-ETS of tricistronic rRNA transcript (SSU-rRNA, 5.8S rRNA, LSU-rRNA)"/>
    <property type="evidence" value="ECO:0007669"/>
    <property type="project" value="TreeGrafter"/>
</dbReference>
<sequence length="792" mass="86304">LKRQYERTASIEPFYTGGAIALSGDGSMMACKCGGEVCLVDVATGKVSSKIAADSEELMALALNPNGEEMITAGRDMLVKTWDLAEGKKLRSWKAGQGNSYVLKLTYDETGTLAAGGCSDSIVRVWDAGRGYATHNLRGHKAIITSIRFGPVPPSNPNAVLLYSGAEDGQVCVWSLEQKACKYSLKGHDSAVTAIVLHPISHSLLTGGRDRVVGVWNTSSYQLEKSIPVFDVVEGLVLSNGAEAEAEAEEEEGRRGQRGKKKGKEGKSSEEHIAAMRAKLEFVTAGASGLLKKWSVKTGANILSEKERPGKIAYDNLLLHGPSQHILAVTIDQTLIFCSPENFQIEKQMIGYNEEVLDLSFASETCLAVCTNSDNLRIFDTQTRSCRLLYGHKNMILAVDCHHRHGIIATASKDQLVRFWHVSTGVCLGVCEGHVDAVGAVALAPKSMSFVCSGSNDLTLKVWDTSELITAAHKLEHEEASSSSPLQLSTLRSWKAHDKDINSVAVSPNDALLASGSQDRTVKVWERTGELRVSCKGHKRGVWCVKFSPVDKVVASSSADATVKLWSLGDGSCLKTLEGHEGSVLKLAFVTSGMQLVTGGSDGLLKLWTLKTSECVASLEQHEDKLWALAVAPGEDTLLATGGADGMINFWDDVTAEMEDKARQEQEENLVLEQQMMNALRAKDYKLAALLAFRLKKPFHLLQVLQLPLPRSLLRLSGDDQHSCASIETFLSTCLQYLRDWNTSARNAHTSQAVLLAILRSFSLEQLCECEGIKDIVDSLLPYTQRHFQRLE</sequence>
<evidence type="ECO:0000256" key="7">
    <source>
        <dbReference type="SAM" id="MobiDB-lite"/>
    </source>
</evidence>
<keyword evidence="3" id="KW-0677">Repeat</keyword>
<dbReference type="AlphaFoldDB" id="L1JV46"/>
<dbReference type="EnsemblProtists" id="EKX52194">
    <property type="protein sequence ID" value="EKX52194"/>
    <property type="gene ID" value="GUITHDRAFT_42081"/>
</dbReference>
<dbReference type="OrthoDB" id="5414888at2759"/>
<dbReference type="InterPro" id="IPR036322">
    <property type="entry name" value="WD40_repeat_dom_sf"/>
</dbReference>
<dbReference type="KEGG" id="gtt:GUITHDRAFT_42081"/>
<evidence type="ECO:0000313" key="9">
    <source>
        <dbReference type="EMBL" id="EKX52194.1"/>
    </source>
</evidence>
<dbReference type="HOGENOM" id="CLU_009276_0_0_1"/>
<feature type="region of interest" description="Disordered" evidence="7">
    <location>
        <begin position="243"/>
        <end position="270"/>
    </location>
</feature>
<dbReference type="PANTHER" id="PTHR19854:SF15">
    <property type="entry name" value="TRANSDUCIN BETA-LIKE PROTEIN 3"/>
    <property type="match status" value="1"/>
</dbReference>
<protein>
    <recommendedName>
        <fullName evidence="8">U3 small nucleolar RNA-associated protein 13 C-terminal domain-containing protein</fullName>
    </recommendedName>
</protein>
<feature type="repeat" description="WD" evidence="5">
    <location>
        <begin position="431"/>
        <end position="464"/>
    </location>
</feature>
<reference evidence="11" key="2">
    <citation type="submission" date="2012-11" db="EMBL/GenBank/DDBJ databases">
        <authorList>
            <person name="Kuo A."/>
            <person name="Curtis B.A."/>
            <person name="Tanifuji G."/>
            <person name="Burki F."/>
            <person name="Gruber A."/>
            <person name="Irimia M."/>
            <person name="Maruyama S."/>
            <person name="Arias M.C."/>
            <person name="Ball S.G."/>
            <person name="Gile G.H."/>
            <person name="Hirakawa Y."/>
            <person name="Hopkins J.F."/>
            <person name="Rensing S.A."/>
            <person name="Schmutz J."/>
            <person name="Symeonidi A."/>
            <person name="Elias M."/>
            <person name="Eveleigh R.J."/>
            <person name="Herman E.K."/>
            <person name="Klute M.J."/>
            <person name="Nakayama T."/>
            <person name="Obornik M."/>
            <person name="Reyes-Prieto A."/>
            <person name="Armbrust E.V."/>
            <person name="Aves S.J."/>
            <person name="Beiko R.G."/>
            <person name="Coutinho P."/>
            <person name="Dacks J.B."/>
            <person name="Durnford D.G."/>
            <person name="Fast N.M."/>
            <person name="Green B.R."/>
            <person name="Grisdale C."/>
            <person name="Hempe F."/>
            <person name="Henrissat B."/>
            <person name="Hoppner M.P."/>
            <person name="Ishida K.-I."/>
            <person name="Kim E."/>
            <person name="Koreny L."/>
            <person name="Kroth P.G."/>
            <person name="Liu Y."/>
            <person name="Malik S.-B."/>
            <person name="Maier U.G."/>
            <person name="McRose D."/>
            <person name="Mock T."/>
            <person name="Neilson J.A."/>
            <person name="Onodera N.T."/>
            <person name="Poole A.M."/>
            <person name="Pritham E.J."/>
            <person name="Richards T.A."/>
            <person name="Rocap G."/>
            <person name="Roy S.W."/>
            <person name="Sarai C."/>
            <person name="Schaack S."/>
            <person name="Shirato S."/>
            <person name="Slamovits C.H."/>
            <person name="Spencer D.F."/>
            <person name="Suzuki S."/>
            <person name="Worden A.Z."/>
            <person name="Zauner S."/>
            <person name="Barry K."/>
            <person name="Bell C."/>
            <person name="Bharti A.K."/>
            <person name="Crow J.A."/>
            <person name="Grimwood J."/>
            <person name="Kramer R."/>
            <person name="Lindquist E."/>
            <person name="Lucas S."/>
            <person name="Salamov A."/>
            <person name="McFadden G.I."/>
            <person name="Lane C.E."/>
            <person name="Keeling P.J."/>
            <person name="Gray M.W."/>
            <person name="Grigoriev I.V."/>
            <person name="Archibald J.M."/>
        </authorList>
    </citation>
    <scope>NUCLEOTIDE SEQUENCE</scope>
    <source>
        <strain evidence="11">CCMP2712</strain>
    </source>
</reference>
<feature type="repeat" description="WD" evidence="5">
    <location>
        <begin position="535"/>
        <end position="576"/>
    </location>
</feature>
<dbReference type="InterPro" id="IPR013934">
    <property type="entry name" value="Utp13_C"/>
</dbReference>
<feature type="repeat" description="WD" evidence="5">
    <location>
        <begin position="51"/>
        <end position="92"/>
    </location>
</feature>
<feature type="repeat" description="WD" evidence="5">
    <location>
        <begin position="494"/>
        <end position="526"/>
    </location>
</feature>
<dbReference type="SMART" id="SM00320">
    <property type="entry name" value="WD40"/>
    <property type="match status" value="11"/>
</dbReference>
<feature type="repeat" description="WD" evidence="5">
    <location>
        <begin position="619"/>
        <end position="652"/>
    </location>
</feature>
<comment type="subcellular location">
    <subcellularLocation>
        <location evidence="1">Nucleus</location>
        <location evidence="1">Nucleolus</location>
    </subcellularLocation>
</comment>
<dbReference type="PRINTS" id="PR00320">
    <property type="entry name" value="GPROTEINBRPT"/>
</dbReference>
<evidence type="ECO:0000256" key="1">
    <source>
        <dbReference type="ARBA" id="ARBA00004604"/>
    </source>
</evidence>
<feature type="coiled-coil region" evidence="6">
    <location>
        <begin position="655"/>
        <end position="683"/>
    </location>
</feature>
<evidence type="ECO:0000256" key="3">
    <source>
        <dbReference type="ARBA" id="ARBA00022737"/>
    </source>
</evidence>
<dbReference type="CDD" id="cd00200">
    <property type="entry name" value="WD40"/>
    <property type="match status" value="1"/>
</dbReference>
<dbReference type="InterPro" id="IPR015943">
    <property type="entry name" value="WD40/YVTN_repeat-like_dom_sf"/>
</dbReference>
<evidence type="ECO:0000256" key="6">
    <source>
        <dbReference type="SAM" id="Coils"/>
    </source>
</evidence>
<feature type="domain" description="U3 small nucleolar RNA-associated protein 13 C-terminal" evidence="8">
    <location>
        <begin position="673"/>
        <end position="792"/>
    </location>
</feature>